<dbReference type="InterPro" id="IPR001478">
    <property type="entry name" value="PDZ"/>
</dbReference>
<proteinExistence type="predicted"/>
<dbReference type="Pfam" id="PF17820">
    <property type="entry name" value="PDZ_6"/>
    <property type="match status" value="1"/>
</dbReference>
<evidence type="ECO:0000259" key="2">
    <source>
        <dbReference type="SMART" id="SM00228"/>
    </source>
</evidence>
<reference evidence="4" key="1">
    <citation type="submission" date="2006-10" db="EMBL/GenBank/DDBJ databases">
        <title>Complete sequence of Solibacter usitatus Ellin6076.</title>
        <authorList>
            <consortium name="US DOE Joint Genome Institute"/>
            <person name="Copeland A."/>
            <person name="Lucas S."/>
            <person name="Lapidus A."/>
            <person name="Barry K."/>
            <person name="Detter J.C."/>
            <person name="Glavina del Rio T."/>
            <person name="Hammon N."/>
            <person name="Israni S."/>
            <person name="Dalin E."/>
            <person name="Tice H."/>
            <person name="Pitluck S."/>
            <person name="Thompson L.S."/>
            <person name="Brettin T."/>
            <person name="Bruce D."/>
            <person name="Han C."/>
            <person name="Tapia R."/>
            <person name="Gilna P."/>
            <person name="Schmutz J."/>
            <person name="Larimer F."/>
            <person name="Land M."/>
            <person name="Hauser L."/>
            <person name="Kyrpides N."/>
            <person name="Mikhailova N."/>
            <person name="Janssen P.H."/>
            <person name="Kuske C.R."/>
            <person name="Richardson P."/>
        </authorList>
    </citation>
    <scope>NUCLEOTIDE SEQUENCE</scope>
    <source>
        <strain evidence="4">Ellin6076</strain>
    </source>
</reference>
<protein>
    <submittedName>
        <fullName evidence="4">Carboxyl-terminal protease</fullName>
        <ecNumber evidence="4">3.4.21.102</ecNumber>
    </submittedName>
</protein>
<dbReference type="InterPro" id="IPR036034">
    <property type="entry name" value="PDZ_sf"/>
</dbReference>
<dbReference type="GO" id="GO:0007165">
    <property type="term" value="P:signal transduction"/>
    <property type="evidence" value="ECO:0007669"/>
    <property type="project" value="TreeGrafter"/>
</dbReference>
<dbReference type="InterPro" id="IPR029045">
    <property type="entry name" value="ClpP/crotonase-like_dom_sf"/>
</dbReference>
<dbReference type="AlphaFoldDB" id="Q01VV5"/>
<dbReference type="EMBL" id="CP000473">
    <property type="protein sequence ID" value="ABJ86210.1"/>
    <property type="molecule type" value="Genomic_DNA"/>
</dbReference>
<accession>Q01VV5</accession>
<name>Q01VV5_SOLUE</name>
<dbReference type="SUPFAM" id="SSF52096">
    <property type="entry name" value="ClpP/crotonase"/>
    <property type="match status" value="1"/>
</dbReference>
<dbReference type="KEGG" id="sus:Acid_5257"/>
<dbReference type="Gene3D" id="3.90.226.10">
    <property type="entry name" value="2-enoyl-CoA Hydratase, Chain A, domain 1"/>
    <property type="match status" value="1"/>
</dbReference>
<evidence type="ECO:0000256" key="1">
    <source>
        <dbReference type="SAM" id="MobiDB-lite"/>
    </source>
</evidence>
<feature type="domain" description="PDZ" evidence="2">
    <location>
        <begin position="98"/>
        <end position="169"/>
    </location>
</feature>
<evidence type="ECO:0000259" key="3">
    <source>
        <dbReference type="SMART" id="SM00245"/>
    </source>
</evidence>
<dbReference type="eggNOG" id="COG0793">
    <property type="taxonomic scope" value="Bacteria"/>
</dbReference>
<dbReference type="OrthoDB" id="127841at2"/>
<gene>
    <name evidence="4" type="ordered locus">Acid_5257</name>
</gene>
<feature type="domain" description="Tail specific protease" evidence="3">
    <location>
        <begin position="171"/>
        <end position="360"/>
    </location>
</feature>
<dbReference type="GO" id="GO:0004252">
    <property type="term" value="F:serine-type endopeptidase activity"/>
    <property type="evidence" value="ECO:0007669"/>
    <property type="project" value="UniProtKB-EC"/>
</dbReference>
<sequence length="404" mass="42771" precursor="true">MSSRTKYFVVSTSTCLTVLLLIGSVLGRSASPDDTYKHMGVFADVVSRIKSEYVEEPDMKSVTLGALNGMLEAIDPFASYLNADQYRDYLKNKDVKRADVGLILSKKFGYVGVVGTITGSPAAKANFTTGDMIESIGGVATRDMPLAYANMLLQGESGTTVDLSVVRVRHPEPTSVKLTRAVFALPSVESRVIGDKVGYINIDALSPALVKEVAANVQKLQKDGAQKLVLDLRNCATGSPEDGIALANLFMNKGRITYLVGQKVARQNFEADPAKAISSLPLAILTNRGTADAAEVAAAALLDNKRAQVVGERTYGDAAVRRAITMEDGGAIILSVAKYYSPDGGKAIQDTGVTPNNVVSDADAQIDVDDNGEPVPDAAAEKGPEKKVEDDAVVKKALEVLAKG</sequence>
<dbReference type="PANTHER" id="PTHR32060:SF22">
    <property type="entry name" value="CARBOXYL-TERMINAL-PROCESSING PEPTIDASE 3, CHLOROPLASTIC"/>
    <property type="match status" value="1"/>
</dbReference>
<dbReference type="SUPFAM" id="SSF50156">
    <property type="entry name" value="PDZ domain-like"/>
    <property type="match status" value="1"/>
</dbReference>
<dbReference type="InterPro" id="IPR041489">
    <property type="entry name" value="PDZ_6"/>
</dbReference>
<dbReference type="GO" id="GO:0030288">
    <property type="term" value="C:outer membrane-bounded periplasmic space"/>
    <property type="evidence" value="ECO:0007669"/>
    <property type="project" value="TreeGrafter"/>
</dbReference>
<feature type="region of interest" description="Disordered" evidence="1">
    <location>
        <begin position="365"/>
        <end position="388"/>
    </location>
</feature>
<dbReference type="PANTHER" id="PTHR32060">
    <property type="entry name" value="TAIL-SPECIFIC PROTEASE"/>
    <property type="match status" value="1"/>
</dbReference>
<dbReference type="GO" id="GO:0006508">
    <property type="term" value="P:proteolysis"/>
    <property type="evidence" value="ECO:0007669"/>
    <property type="project" value="UniProtKB-KW"/>
</dbReference>
<dbReference type="Pfam" id="PF03572">
    <property type="entry name" value="Peptidase_S41"/>
    <property type="match status" value="1"/>
</dbReference>
<keyword evidence="4" id="KW-0378">Hydrolase</keyword>
<organism evidence="4">
    <name type="scientific">Solibacter usitatus (strain Ellin6076)</name>
    <dbReference type="NCBI Taxonomy" id="234267"/>
    <lineage>
        <taxon>Bacteria</taxon>
        <taxon>Pseudomonadati</taxon>
        <taxon>Acidobacteriota</taxon>
        <taxon>Terriglobia</taxon>
        <taxon>Bryobacterales</taxon>
        <taxon>Solibacteraceae</taxon>
        <taxon>Candidatus Solibacter</taxon>
    </lineage>
</organism>
<feature type="compositionally biased region" description="Basic and acidic residues" evidence="1">
    <location>
        <begin position="379"/>
        <end position="388"/>
    </location>
</feature>
<dbReference type="InterPro" id="IPR005151">
    <property type="entry name" value="Tail-specific_protease"/>
</dbReference>
<evidence type="ECO:0000313" key="4">
    <source>
        <dbReference type="EMBL" id="ABJ86210.1"/>
    </source>
</evidence>
<dbReference type="EC" id="3.4.21.102" evidence="4"/>
<dbReference type="SMART" id="SM00228">
    <property type="entry name" value="PDZ"/>
    <property type="match status" value="1"/>
</dbReference>
<dbReference type="STRING" id="234267.Acid_5257"/>
<dbReference type="InParanoid" id="Q01VV5"/>
<dbReference type="HOGENOM" id="CLU_017295_3_1_0"/>
<dbReference type="SMART" id="SM00245">
    <property type="entry name" value="TSPc"/>
    <property type="match status" value="1"/>
</dbReference>
<keyword evidence="4" id="KW-0645">Protease</keyword>
<dbReference type="Gene3D" id="3.30.750.44">
    <property type="match status" value="1"/>
</dbReference>
<dbReference type="Gene3D" id="2.30.42.10">
    <property type="match status" value="1"/>
</dbReference>